<reference evidence="3" key="1">
    <citation type="submission" date="2017-08" db="EMBL/GenBank/DDBJ databases">
        <authorList>
            <person name="de Groot N.N."/>
        </authorList>
    </citation>
    <scope>NUCLEOTIDE SEQUENCE</scope>
    <source>
        <strain evidence="3">ACA-DC 1533</strain>
    </source>
</reference>
<feature type="coiled-coil region" evidence="1">
    <location>
        <begin position="79"/>
        <end position="120"/>
    </location>
</feature>
<proteinExistence type="predicted"/>
<evidence type="ECO:0000313" key="3">
    <source>
        <dbReference type="EMBL" id="SNZ28665.1"/>
    </source>
</evidence>
<gene>
    <name evidence="3" type="ORF">PLAC3_P10</name>
</gene>
<dbReference type="EMBL" id="LT907846">
    <property type="protein sequence ID" value="SNZ28665.1"/>
    <property type="molecule type" value="Genomic_DNA"/>
</dbReference>
<dbReference type="RefSeq" id="WP_103152864.1">
    <property type="nucleotide sequence ID" value="NZ_LT907846.1"/>
</dbReference>
<feature type="compositionally biased region" description="Polar residues" evidence="2">
    <location>
        <begin position="136"/>
        <end position="153"/>
    </location>
</feature>
<accession>A0A285PJ64</accession>
<evidence type="ECO:0000256" key="1">
    <source>
        <dbReference type="SAM" id="Coils"/>
    </source>
</evidence>
<protein>
    <recommendedName>
        <fullName evidence="4">Replication protein B</fullName>
    </recommendedName>
</protein>
<keyword evidence="1" id="KW-0175">Coiled coil</keyword>
<name>A0A285PJ64_9LACO</name>
<feature type="region of interest" description="Disordered" evidence="2">
    <location>
        <begin position="127"/>
        <end position="172"/>
    </location>
</feature>
<evidence type="ECO:0008006" key="4">
    <source>
        <dbReference type="Google" id="ProtNLM"/>
    </source>
</evidence>
<evidence type="ECO:0000256" key="2">
    <source>
        <dbReference type="SAM" id="MobiDB-lite"/>
    </source>
</evidence>
<dbReference type="AlphaFoldDB" id="A0A285PJ64"/>
<sequence length="172" mass="20113">MKTVKDLAADLKVTPQYINRVINQLPISKKPKQVNHSYQISEAAEAAIKDFMSIRHKEKETKQQRNKSLNVSLLQEKISSQLEQENQSLRQQLETKDKQIEKLLNQNEHIQKLVDQEQQLHLSDQKRIDQLEQPENEQSSTNQHNSQVMNSSDNEQEEQPKQGFFKHLFGSK</sequence>
<organism evidence="3">
    <name type="scientific">Ligilactobacillus acidipiscis</name>
    <dbReference type="NCBI Taxonomy" id="89059"/>
    <lineage>
        <taxon>Bacteria</taxon>
        <taxon>Bacillati</taxon>
        <taxon>Bacillota</taxon>
        <taxon>Bacilli</taxon>
        <taxon>Lactobacillales</taxon>
        <taxon>Lactobacillaceae</taxon>
        <taxon>Ligilactobacillus</taxon>
    </lineage>
</organism>